<sequence>MINLSSFAEGAVAERFNAELQKILENIADPNTDAAKVRKLTLTLSFKADEKRDIVVTSIQAKSALSPAKHIETKIVMDLDNRGNVTGAELKSGIKGQSYITEDGEVETDVGEKVISFKQQSK</sequence>
<proteinExistence type="predicted"/>
<dbReference type="OrthoDB" id="1956472at2"/>
<evidence type="ECO:0000313" key="1">
    <source>
        <dbReference type="EMBL" id="KZE67040.1"/>
    </source>
</evidence>
<keyword evidence="2" id="KW-1185">Reference proteome</keyword>
<dbReference type="AlphaFoldDB" id="A0A165NPF2"/>
<reference evidence="2" key="1">
    <citation type="submission" date="2016-01" db="EMBL/GenBank/DDBJ databases">
        <title>Draft genome of Chromobacterium sp. F49.</title>
        <authorList>
            <person name="Hong K.W."/>
        </authorList>
    </citation>
    <scope>NUCLEOTIDE SEQUENCE [LARGE SCALE GENOMIC DNA]</scope>
    <source>
        <strain evidence="2">P7IIIA</strain>
    </source>
</reference>
<organism evidence="1 2">
    <name type="scientific">Fictibacillus phosphorivorans</name>
    <dbReference type="NCBI Taxonomy" id="1221500"/>
    <lineage>
        <taxon>Bacteria</taxon>
        <taxon>Bacillati</taxon>
        <taxon>Bacillota</taxon>
        <taxon>Bacilli</taxon>
        <taxon>Bacillales</taxon>
        <taxon>Fictibacillaceae</taxon>
        <taxon>Fictibacillus</taxon>
    </lineage>
</organism>
<accession>A0A165NPF2</accession>
<evidence type="ECO:0000313" key="2">
    <source>
        <dbReference type="Proteomes" id="UP000076567"/>
    </source>
</evidence>
<protein>
    <submittedName>
        <fullName evidence="1">Replication terminator protein</fullName>
    </submittedName>
</protein>
<gene>
    <name evidence="1" type="ORF">AWM68_19735</name>
</gene>
<name>A0A165NPF2_9BACL</name>
<comment type="caution">
    <text evidence="1">The sequence shown here is derived from an EMBL/GenBank/DDBJ whole genome shotgun (WGS) entry which is preliminary data.</text>
</comment>
<dbReference type="Proteomes" id="UP000076567">
    <property type="component" value="Unassembled WGS sequence"/>
</dbReference>
<dbReference type="EMBL" id="LRFC01000013">
    <property type="protein sequence ID" value="KZE67040.1"/>
    <property type="molecule type" value="Genomic_DNA"/>
</dbReference>